<feature type="domain" description="Fe-containing alcohol dehydrogenase-like C-terminal" evidence="3">
    <location>
        <begin position="217"/>
        <end position="415"/>
    </location>
</feature>
<dbReference type="InterPro" id="IPR039697">
    <property type="entry name" value="Alcohol_dehydrogenase_Fe"/>
</dbReference>
<dbReference type="GO" id="GO:0046872">
    <property type="term" value="F:metal ion binding"/>
    <property type="evidence" value="ECO:0007669"/>
    <property type="project" value="InterPro"/>
</dbReference>
<accession>A0A9Q9B6W4</accession>
<dbReference type="GO" id="GO:0004022">
    <property type="term" value="F:alcohol dehydrogenase (NAD+) activity"/>
    <property type="evidence" value="ECO:0007669"/>
    <property type="project" value="TreeGrafter"/>
</dbReference>
<evidence type="ECO:0000259" key="3">
    <source>
        <dbReference type="Pfam" id="PF25137"/>
    </source>
</evidence>
<dbReference type="PANTHER" id="PTHR11496">
    <property type="entry name" value="ALCOHOL DEHYDROGENASE"/>
    <property type="match status" value="1"/>
</dbReference>
<dbReference type="EMBL" id="CP099427">
    <property type="protein sequence ID" value="USW58221.1"/>
    <property type="molecule type" value="Genomic_DNA"/>
</dbReference>
<protein>
    <submittedName>
        <fullName evidence="4">Alcohol dehydrogenase, iron-type/glycerol dehydrogenase GldA</fullName>
    </submittedName>
</protein>
<proteinExistence type="predicted"/>
<sequence>MSDQTSTIPSTDGEVYKPAYPSGYPHVSYGMPFHLACAKHIKETFQAQRGYIIASASLSRNTNYITLLQETLGNKHVGTRIGMKPHTYWSEILEIAKEVKELEADLLVTVGAGSLTDGAKVIALALANNALDLPSLSTLASNTSWTPTSTPSSILSPSIPIISIPTSLSGGEYSFLGGATHDETLTKHPFGHPNRGPALVVLDAQLTTTTPDSIWLQSGVRAIDHCVEGMCSLPSTSESDGAATAALRELIPGLLRCKSSKQDLEARHACQMGVIEAMSVVFQHGVPMGASHGIGHQLGPMGVGHGETSCILLPAVCKYNESVNGEQQGRVREVFWEVTEARELFEGKGLKREEASLGEMLDVFIRELGMPRSLKDVGVGEEKFGVLAENALMDKWCGTNPRPLETKEDVLEIIEMVKG</sequence>
<feature type="domain" description="Alcohol dehydrogenase iron-type/glycerol dehydrogenase GldA" evidence="2">
    <location>
        <begin position="37"/>
        <end position="203"/>
    </location>
</feature>
<organism evidence="4 5">
    <name type="scientific">Septoria linicola</name>
    <dbReference type="NCBI Taxonomy" id="215465"/>
    <lineage>
        <taxon>Eukaryota</taxon>
        <taxon>Fungi</taxon>
        <taxon>Dikarya</taxon>
        <taxon>Ascomycota</taxon>
        <taxon>Pezizomycotina</taxon>
        <taxon>Dothideomycetes</taxon>
        <taxon>Dothideomycetidae</taxon>
        <taxon>Mycosphaerellales</taxon>
        <taxon>Mycosphaerellaceae</taxon>
        <taxon>Septoria</taxon>
    </lineage>
</organism>
<dbReference type="Pfam" id="PF25137">
    <property type="entry name" value="ADH_Fe_C"/>
    <property type="match status" value="1"/>
</dbReference>
<dbReference type="PANTHER" id="PTHR11496:SF107">
    <property type="entry name" value="ALCOHOL DEHYDROGENASE, PUTATIVE (AFU_ORTHOLOGUE AFUA_1G06800)-RELATED"/>
    <property type="match status" value="1"/>
</dbReference>
<dbReference type="Pfam" id="PF00465">
    <property type="entry name" value="Fe-ADH"/>
    <property type="match status" value="1"/>
</dbReference>
<dbReference type="CDD" id="cd08192">
    <property type="entry name" value="MAR-like"/>
    <property type="match status" value="1"/>
</dbReference>
<dbReference type="InterPro" id="IPR001670">
    <property type="entry name" value="ADH_Fe/GldA"/>
</dbReference>
<dbReference type="Proteomes" id="UP001056384">
    <property type="component" value="Chromosome 10"/>
</dbReference>
<evidence type="ECO:0000313" key="4">
    <source>
        <dbReference type="EMBL" id="USW58221.1"/>
    </source>
</evidence>
<dbReference type="SUPFAM" id="SSF56796">
    <property type="entry name" value="Dehydroquinate synthase-like"/>
    <property type="match status" value="1"/>
</dbReference>
<dbReference type="Gene3D" id="3.40.50.1970">
    <property type="match status" value="1"/>
</dbReference>
<dbReference type="GO" id="GO:0005739">
    <property type="term" value="C:mitochondrion"/>
    <property type="evidence" value="ECO:0007669"/>
    <property type="project" value="TreeGrafter"/>
</dbReference>
<keyword evidence="1" id="KW-0560">Oxidoreductase</keyword>
<dbReference type="Gene3D" id="1.20.1090.10">
    <property type="entry name" value="Dehydroquinate synthase-like - alpha domain"/>
    <property type="match status" value="1"/>
</dbReference>
<dbReference type="InterPro" id="IPR056798">
    <property type="entry name" value="ADH_Fe_C"/>
</dbReference>
<evidence type="ECO:0000259" key="2">
    <source>
        <dbReference type="Pfam" id="PF00465"/>
    </source>
</evidence>
<evidence type="ECO:0000256" key="1">
    <source>
        <dbReference type="ARBA" id="ARBA00023002"/>
    </source>
</evidence>
<name>A0A9Q9B6W4_9PEZI</name>
<gene>
    <name evidence="4" type="ORF">Slin15195_G115400</name>
</gene>
<evidence type="ECO:0000313" key="5">
    <source>
        <dbReference type="Proteomes" id="UP001056384"/>
    </source>
</evidence>
<reference evidence="4" key="1">
    <citation type="submission" date="2022-06" db="EMBL/GenBank/DDBJ databases">
        <title>Complete genome sequences of two strains of the flax pathogen Septoria linicola.</title>
        <authorList>
            <person name="Lapalu N."/>
            <person name="Simon A."/>
            <person name="Demenou B."/>
            <person name="Paumier D."/>
            <person name="Guillot M.-P."/>
            <person name="Gout L."/>
            <person name="Valade R."/>
        </authorList>
    </citation>
    <scope>NUCLEOTIDE SEQUENCE</scope>
    <source>
        <strain evidence="4">SE15195</strain>
    </source>
</reference>
<keyword evidence="5" id="KW-1185">Reference proteome</keyword>
<dbReference type="AlphaFoldDB" id="A0A9Q9B6W4"/>